<dbReference type="GO" id="GO:0045505">
    <property type="term" value="F:dynein intermediate chain binding"/>
    <property type="evidence" value="ECO:0007669"/>
    <property type="project" value="TreeGrafter"/>
</dbReference>
<dbReference type="Pfam" id="PF03645">
    <property type="entry name" value="Tctex-1"/>
    <property type="match status" value="1"/>
</dbReference>
<evidence type="ECO:0000256" key="1">
    <source>
        <dbReference type="ARBA" id="ARBA00005361"/>
    </source>
</evidence>
<dbReference type="InterPro" id="IPR005334">
    <property type="entry name" value="Tctex-1-like"/>
</dbReference>
<organism evidence="2 3">
    <name type="scientific">Mytilus coruscus</name>
    <name type="common">Sea mussel</name>
    <dbReference type="NCBI Taxonomy" id="42192"/>
    <lineage>
        <taxon>Eukaryota</taxon>
        <taxon>Metazoa</taxon>
        <taxon>Spiralia</taxon>
        <taxon>Lophotrochozoa</taxon>
        <taxon>Mollusca</taxon>
        <taxon>Bivalvia</taxon>
        <taxon>Autobranchia</taxon>
        <taxon>Pteriomorphia</taxon>
        <taxon>Mytilida</taxon>
        <taxon>Mytiloidea</taxon>
        <taxon>Mytilidae</taxon>
        <taxon>Mytilinae</taxon>
        <taxon>Mytilus</taxon>
    </lineage>
</organism>
<keyword evidence="3" id="KW-1185">Reference proteome</keyword>
<evidence type="ECO:0000313" key="2">
    <source>
        <dbReference type="EMBL" id="CAC5377777.1"/>
    </source>
</evidence>
<dbReference type="EMBL" id="CACVKT020002384">
    <property type="protein sequence ID" value="CAC5377777.1"/>
    <property type="molecule type" value="Genomic_DNA"/>
</dbReference>
<dbReference type="GO" id="GO:0005868">
    <property type="term" value="C:cytoplasmic dynein complex"/>
    <property type="evidence" value="ECO:0007669"/>
    <property type="project" value="TreeGrafter"/>
</dbReference>
<proteinExistence type="inferred from homology"/>
<dbReference type="InterPro" id="IPR038586">
    <property type="entry name" value="Tctex-1-like_sf"/>
</dbReference>
<dbReference type="AlphaFoldDB" id="A0A6J8B6V3"/>
<dbReference type="PANTHER" id="PTHR21255">
    <property type="entry name" value="T-COMPLEX-ASSOCIATED-TESTIS-EXPRESSED 1/ DYNEIN LIGHT CHAIN"/>
    <property type="match status" value="1"/>
</dbReference>
<dbReference type="Proteomes" id="UP000507470">
    <property type="component" value="Unassembled WGS sequence"/>
</dbReference>
<reference evidence="2 3" key="1">
    <citation type="submission" date="2020-06" db="EMBL/GenBank/DDBJ databases">
        <authorList>
            <person name="Li R."/>
            <person name="Bekaert M."/>
        </authorList>
    </citation>
    <scope>NUCLEOTIDE SEQUENCE [LARGE SCALE GENOMIC DNA]</scope>
    <source>
        <strain evidence="3">wild</strain>
    </source>
</reference>
<dbReference type="GO" id="GO:0005737">
    <property type="term" value="C:cytoplasm"/>
    <property type="evidence" value="ECO:0007669"/>
    <property type="project" value="TreeGrafter"/>
</dbReference>
<dbReference type="Gene3D" id="3.30.1140.40">
    <property type="entry name" value="Tctex-1"/>
    <property type="match status" value="1"/>
</dbReference>
<protein>
    <submittedName>
        <fullName evidence="2">TCTEX1D2</fullName>
    </submittedName>
</protein>
<comment type="similarity">
    <text evidence="1">Belongs to the dynein light chain Tctex-type family.</text>
</comment>
<dbReference type="CDD" id="cd21451">
    <property type="entry name" value="DLC-like_TCTEX1D"/>
    <property type="match status" value="1"/>
</dbReference>
<evidence type="ECO:0000313" key="3">
    <source>
        <dbReference type="Proteomes" id="UP000507470"/>
    </source>
</evidence>
<name>A0A6J8B6V3_MYTCO</name>
<dbReference type="OrthoDB" id="10248487at2759"/>
<dbReference type="PANTHER" id="PTHR21255:SF65">
    <property type="entry name" value="TCTEX1 DOMAIN-CONTAINING PROTEIN 2"/>
    <property type="match status" value="1"/>
</dbReference>
<dbReference type="GO" id="GO:0007018">
    <property type="term" value="P:microtubule-based movement"/>
    <property type="evidence" value="ECO:0007669"/>
    <property type="project" value="TreeGrafter"/>
</dbReference>
<accession>A0A6J8B6V3</accession>
<gene>
    <name evidence="2" type="ORF">MCOR_14051</name>
</gene>
<sequence>MSEERVRLKEKIKGANATEKLSLYNNLVYNMAGLTAQGRDLGARVSSLFEIPDKRLTAIGSSITSYACDPRLSEDTGRPAKKVYYENTFKLEPDTKFRADKVKPIIDDIFAKNLQGRKYDPIECSILSKSLAEELKMKVKELNFKRYKIISLVTIGQQNDQGVRIGSRYLWDHERDSFACSSFHNKYVFAVGTVYALYYE</sequence>